<feature type="compositionally biased region" description="Low complexity" evidence="9">
    <location>
        <begin position="682"/>
        <end position="696"/>
    </location>
</feature>
<dbReference type="EnsemblMetazoa" id="XM_011406316.2">
    <property type="protein sequence ID" value="XP_011404618.2"/>
    <property type="gene ID" value="LOC100632164"/>
</dbReference>
<dbReference type="GO" id="GO:0016491">
    <property type="term" value="F:oxidoreductase activity"/>
    <property type="evidence" value="ECO:0007669"/>
    <property type="project" value="UniProtKB-KW"/>
</dbReference>
<reference evidence="13" key="1">
    <citation type="journal article" date="2010" name="Nature">
        <title>The Amphimedon queenslandica genome and the evolution of animal complexity.</title>
        <authorList>
            <person name="Srivastava M."/>
            <person name="Simakov O."/>
            <person name="Chapman J."/>
            <person name="Fahey B."/>
            <person name="Gauthier M.E."/>
            <person name="Mitros T."/>
            <person name="Richards G.S."/>
            <person name="Conaco C."/>
            <person name="Dacre M."/>
            <person name="Hellsten U."/>
            <person name="Larroux C."/>
            <person name="Putnam N.H."/>
            <person name="Stanke M."/>
            <person name="Adamska M."/>
            <person name="Darling A."/>
            <person name="Degnan S.M."/>
            <person name="Oakley T.H."/>
            <person name="Plachetzki D.C."/>
            <person name="Zhai Y."/>
            <person name="Adamski M."/>
            <person name="Calcino A."/>
            <person name="Cummins S.F."/>
            <person name="Goodstein D.M."/>
            <person name="Harris C."/>
            <person name="Jackson D.J."/>
            <person name="Leys S.P."/>
            <person name="Shu S."/>
            <person name="Woodcroft B.J."/>
            <person name="Vervoort M."/>
            <person name="Kosik K.S."/>
            <person name="Manning G."/>
            <person name="Degnan B.M."/>
            <person name="Rokhsar D.S."/>
        </authorList>
    </citation>
    <scope>NUCLEOTIDE SEQUENCE [LARGE SCALE GENOMIC DNA]</scope>
</reference>
<evidence type="ECO:0000259" key="10">
    <source>
        <dbReference type="PROSITE" id="PS51058"/>
    </source>
</evidence>
<dbReference type="eggNOG" id="KOG1084">
    <property type="taxonomic scope" value="Eukaryota"/>
</dbReference>
<evidence type="ECO:0000256" key="3">
    <source>
        <dbReference type="ARBA" id="ARBA00022833"/>
    </source>
</evidence>
<dbReference type="STRING" id="400682.A0A1X7UMS4"/>
<feature type="region of interest" description="Disordered" evidence="9">
    <location>
        <begin position="26"/>
        <end position="50"/>
    </location>
</feature>
<dbReference type="InParanoid" id="A0A1X7UMS4"/>
<dbReference type="Pfam" id="PF02008">
    <property type="entry name" value="zf-CXXC"/>
    <property type="match status" value="1"/>
</dbReference>
<dbReference type="PROSITE" id="PS51184">
    <property type="entry name" value="JMJC"/>
    <property type="match status" value="1"/>
</dbReference>
<feature type="domain" description="CXXC-type" evidence="10">
    <location>
        <begin position="764"/>
        <end position="810"/>
    </location>
</feature>
<evidence type="ECO:0000259" key="11">
    <source>
        <dbReference type="PROSITE" id="PS51184"/>
    </source>
</evidence>
<keyword evidence="13" id="KW-1185">Reference proteome</keyword>
<dbReference type="InterPro" id="IPR003347">
    <property type="entry name" value="JmjC_dom"/>
</dbReference>
<keyword evidence="1" id="KW-0479">Metal-binding</keyword>
<name>A0A1X7UMS4_AMPQE</name>
<dbReference type="SMART" id="SM00558">
    <property type="entry name" value="JmjC"/>
    <property type="match status" value="1"/>
</dbReference>
<dbReference type="InterPro" id="IPR002857">
    <property type="entry name" value="Znf_CXXC"/>
</dbReference>
<dbReference type="eggNOG" id="KOG1633">
    <property type="taxonomic scope" value="Eukaryota"/>
</dbReference>
<evidence type="ECO:0000313" key="12">
    <source>
        <dbReference type="EnsemblMetazoa" id="Aqu2.1.28819_001"/>
    </source>
</evidence>
<evidence type="ECO:0000256" key="8">
    <source>
        <dbReference type="PROSITE-ProRule" id="PRU00509"/>
    </source>
</evidence>
<proteinExistence type="predicted"/>
<evidence type="ECO:0000256" key="2">
    <source>
        <dbReference type="ARBA" id="ARBA00022771"/>
    </source>
</evidence>
<protein>
    <submittedName>
        <fullName evidence="12">Uncharacterized protein</fullName>
    </submittedName>
</protein>
<keyword evidence="3" id="KW-0862">Zinc</keyword>
<dbReference type="PANTHER" id="PTHR23123">
    <property type="entry name" value="PHD/F-BOX CONTAINING PROTEIN"/>
    <property type="match status" value="1"/>
</dbReference>
<feature type="region of interest" description="Disordered" evidence="9">
    <location>
        <begin position="682"/>
        <end position="704"/>
    </location>
</feature>
<keyword evidence="4" id="KW-0560">Oxidoreductase</keyword>
<feature type="domain" description="JmjC" evidence="11">
    <location>
        <begin position="173"/>
        <end position="341"/>
    </location>
</feature>
<dbReference type="GO" id="GO:0008270">
    <property type="term" value="F:zinc ion binding"/>
    <property type="evidence" value="ECO:0007669"/>
    <property type="project" value="UniProtKB-KW"/>
</dbReference>
<feature type="region of interest" description="Disordered" evidence="9">
    <location>
        <begin position="724"/>
        <end position="761"/>
    </location>
</feature>
<reference evidence="12" key="2">
    <citation type="submission" date="2017-05" db="UniProtKB">
        <authorList>
            <consortium name="EnsemblMetazoa"/>
        </authorList>
    </citation>
    <scope>IDENTIFICATION</scope>
</reference>
<evidence type="ECO:0000256" key="7">
    <source>
        <dbReference type="ARBA" id="ARBA00023163"/>
    </source>
</evidence>
<dbReference type="KEGG" id="aqu:100632164"/>
<evidence type="ECO:0000256" key="6">
    <source>
        <dbReference type="ARBA" id="ARBA00023015"/>
    </source>
</evidence>
<evidence type="ECO:0000256" key="5">
    <source>
        <dbReference type="ARBA" id="ARBA00023004"/>
    </source>
</evidence>
<dbReference type="OrthoDB" id="5876800at2759"/>
<dbReference type="Pfam" id="PF02373">
    <property type="entry name" value="JmjC"/>
    <property type="match status" value="1"/>
</dbReference>
<evidence type="ECO:0000313" key="13">
    <source>
        <dbReference type="Proteomes" id="UP000007879"/>
    </source>
</evidence>
<dbReference type="InterPro" id="IPR050690">
    <property type="entry name" value="JHDM1_Histone_Demethylase"/>
</dbReference>
<dbReference type="SUPFAM" id="SSF51197">
    <property type="entry name" value="Clavaminate synthase-like"/>
    <property type="match status" value="1"/>
</dbReference>
<keyword evidence="6" id="KW-0805">Transcription regulation</keyword>
<evidence type="ECO:0000256" key="1">
    <source>
        <dbReference type="ARBA" id="ARBA00022723"/>
    </source>
</evidence>
<evidence type="ECO:0000256" key="9">
    <source>
        <dbReference type="SAM" id="MobiDB-lite"/>
    </source>
</evidence>
<dbReference type="Gene3D" id="2.60.120.650">
    <property type="entry name" value="Cupin"/>
    <property type="match status" value="1"/>
</dbReference>
<keyword evidence="2 8" id="KW-0863">Zinc-finger</keyword>
<dbReference type="AlphaFoldDB" id="A0A1X7UMS4"/>
<dbReference type="PROSITE" id="PS51058">
    <property type="entry name" value="ZF_CXXC"/>
    <property type="match status" value="1"/>
</dbReference>
<dbReference type="GO" id="GO:0003677">
    <property type="term" value="F:DNA binding"/>
    <property type="evidence" value="ECO:0007669"/>
    <property type="project" value="InterPro"/>
</dbReference>
<organism evidence="12">
    <name type="scientific">Amphimedon queenslandica</name>
    <name type="common">Sponge</name>
    <dbReference type="NCBI Taxonomy" id="400682"/>
    <lineage>
        <taxon>Eukaryota</taxon>
        <taxon>Metazoa</taxon>
        <taxon>Porifera</taxon>
        <taxon>Demospongiae</taxon>
        <taxon>Heteroscleromorpha</taxon>
        <taxon>Haplosclerida</taxon>
        <taxon>Niphatidae</taxon>
        <taxon>Amphimedon</taxon>
    </lineage>
</organism>
<dbReference type="Proteomes" id="UP000007879">
    <property type="component" value="Unassembled WGS sequence"/>
</dbReference>
<gene>
    <name evidence="12" type="primary">100632164</name>
</gene>
<keyword evidence="7" id="KW-0804">Transcription</keyword>
<accession>A0A1X7UMS4</accession>
<evidence type="ECO:0000256" key="4">
    <source>
        <dbReference type="ARBA" id="ARBA00023002"/>
    </source>
</evidence>
<feature type="compositionally biased region" description="Low complexity" evidence="9">
    <location>
        <begin position="727"/>
        <end position="738"/>
    </location>
</feature>
<sequence length="997" mass="110760">MAELSRSSCKMERRLRPRVSKCYSESLYDEEEEEGREGRSYSSSSGGGRRRMSSFSYNILEKLKEERFTKENGLVKHFPDGTNLSCKYLQSTGFLSPMVFHSKEGLQMKLPPHGFSVHDVKHLVGSERMVDVVDSTTQEALNMSLSEYCNYYQKMERSGGDMKRILNVISLEFSHTQLDPLVEAPLVVREMDWVNKVWPRSLRQKQSEPTNDIKRMLYPKVQKYCLMSVAGCYTDFHLDFGGTSVWYHILKGEKIFFLVPPSHSNYTLFLDWQKNGRQECIFFPDIVRDCGVVHLKEGDTLLLPSGWIHGVYTPKQSLVFGGNFLLSLHICQQLTVAYMERDLKVQGRFKYPFYGTLHWYLIERYHLQLSRLGVEPMSDSGTMTDTPTSSSSSMNIPGRWLVSVKLKKLATGGHAHFSSHFSQKPGEGAPYRDYMMKPFLNDNEKAGLVYLVNKMKEDNLFSGDVPPSISDPRGILERLSKQLQNPLLDSTLSDKPTDVSVLDDFQWLEGDRNNNAQAGLFGDVALGGVPIKSEDVNFDDDDFLASTDLLRSYINPESIPDQNFDSETKPILRVNHDHSYGQFVTPSDPAHTDSSHLLIAESPTHLSTDQLNPDYPLITLNPTHSLTTPPVPPPTSFPFDHILPPSSSSTPLTPLTSSLLTSRPSLPLLSLLTSSSQQLEPPLSAGIISTPSLSSPSPSPTTPAKPFLLSNLKRQFFHSEATPILSDTTPTLGDTTPTVEGSATFPSLQKPVKKRKKSTKDSVKPLRKVRCGQCPECMSEPCGTCKFCLDSPKYGGTGKLRKACLRRRCSNMQFSKTSSTVISPLTTTPTTSSSGGQLQQSLHCEADSTTTLGEDLSHLPTQTTPTTPMGGANELLKLNERGGLETTVMAMGYAAINANSATDCVGDADIDLNDILSNSDTNLFTASSQHQFTHEVLPAGTDPLLTPPPFIQSFLSSPSFQSSSPFPSASLNPTHNQSPLLMEHEFQLHFSDEDFRH</sequence>
<dbReference type="EnsemblMetazoa" id="Aqu2.1.28819_001">
    <property type="protein sequence ID" value="Aqu2.1.28819_001"/>
    <property type="gene ID" value="Aqu2.1.28819"/>
</dbReference>
<keyword evidence="5" id="KW-0408">Iron</keyword>